<feature type="domain" description="SLH" evidence="3">
    <location>
        <begin position="679"/>
        <end position="733"/>
    </location>
</feature>
<dbReference type="GO" id="GO:0031176">
    <property type="term" value="F:endo-1,4-beta-xylanase activity"/>
    <property type="evidence" value="ECO:0007669"/>
    <property type="project" value="UniProtKB-EC"/>
</dbReference>
<evidence type="ECO:0000313" key="4">
    <source>
        <dbReference type="EMBL" id="UQZ83524.1"/>
    </source>
</evidence>
<dbReference type="Proteomes" id="UP001057134">
    <property type="component" value="Chromosome"/>
</dbReference>
<reference evidence="4" key="1">
    <citation type="submission" date="2018-02" db="EMBL/GenBank/DDBJ databases">
        <authorList>
            <person name="Kim S.-K."/>
            <person name="Jung H.-I."/>
            <person name="Lee S.-W."/>
        </authorList>
    </citation>
    <scope>NUCLEOTIDE SEQUENCE</scope>
    <source>
        <strain evidence="4">SK3146</strain>
    </source>
</reference>
<dbReference type="EC" id="3.2.1.8" evidence="4"/>
<evidence type="ECO:0000259" key="3">
    <source>
        <dbReference type="PROSITE" id="PS51272"/>
    </source>
</evidence>
<evidence type="ECO:0000256" key="2">
    <source>
        <dbReference type="SAM" id="SignalP"/>
    </source>
</evidence>
<keyword evidence="4" id="KW-0378">Hydrolase</keyword>
<keyword evidence="4" id="KW-0326">Glycosidase</keyword>
<keyword evidence="2" id="KW-0732">Signal</keyword>
<evidence type="ECO:0000313" key="5">
    <source>
        <dbReference type="Proteomes" id="UP001057134"/>
    </source>
</evidence>
<dbReference type="PANTHER" id="PTHR43308">
    <property type="entry name" value="OUTER MEMBRANE PROTEIN ALPHA-RELATED"/>
    <property type="match status" value="1"/>
</dbReference>
<feature type="domain" description="SLH" evidence="3">
    <location>
        <begin position="552"/>
        <end position="610"/>
    </location>
</feature>
<gene>
    <name evidence="4" type="primary">xynA1_10</name>
    <name evidence="4" type="ORF">SK3146_02711</name>
</gene>
<dbReference type="PANTHER" id="PTHR43308:SF5">
    <property type="entry name" value="S-LAYER PROTEIN _ PEPTIDOGLYCAN ENDO-BETA-N-ACETYLGLUCOSAMINIDASE"/>
    <property type="match status" value="1"/>
</dbReference>
<dbReference type="RefSeq" id="WP_249865531.1">
    <property type="nucleotide sequence ID" value="NZ_CP027059.1"/>
</dbReference>
<dbReference type="EMBL" id="CP027059">
    <property type="protein sequence ID" value="UQZ83524.1"/>
    <property type="molecule type" value="Genomic_DNA"/>
</dbReference>
<sequence length="733" mass="75406">MKRFISLLTAVVLMLAVAGIPAGASAAALTASLQASLDKSSGTVTLTGSFTPGKEVALKVLTPAQAVEYVDQVQAGEDGRLELSFRLKDKSLPGLYKVSASDGTLQAQTEFGFANTAPTLSGLADQTIYMNESTASISFKVSDAETPAEKLAIKATSDNQELVADTGIALGGNGGQRTVKITPNEDRSGVAVITISVSDGELTTSGSFKLNVLKKDEPQPENTAPTLSGLADQTMTTKQSSLELELTVGDAETDPAALVLSASADNKEIVPDMGLSFGGEGAKRTMTITPVSGVTGKTNVTVTVSDGTLTASKSFGLSVVLANKGSSGGTGSGGSGGSGGVTTGEGAAEADGVLKPQPTLDPATGTAVASVSQEELEKLLEAAGQTVVTIQLPKVEGAEAYMQELPKAVLTEGGASTSIVIVTEFGTITLPGNMLAGTDTGSAQTISIRLAQADTSKLSADVQRHIGGRPAVDVSLWVGGKQLAWSSAAAKVRIALPYQPAAEELGSPEHLTVWYLDGAGTPIPVPSGRYDAASGQVVFTTNHFSLFAVVWVSKSFSDMTGYEWAQKAVEAMAAKGVIDGTSDTTFEPGSRVTRADFTLLLMRALGLTAQPGPSFDDVRPADYYYEAVSAAKALGIVEGQANGEFNPNQSITRQDMMVISARALRAAGKLGAAGDSADLSMYADKADVASYAAADVSAMTRESLLEGSGGRIHPLDPTTRAEAAVLVYRMYSK</sequence>
<keyword evidence="5" id="KW-1185">Reference proteome</keyword>
<feature type="compositionally biased region" description="Gly residues" evidence="1">
    <location>
        <begin position="326"/>
        <end position="343"/>
    </location>
</feature>
<dbReference type="InterPro" id="IPR001119">
    <property type="entry name" value="SLH_dom"/>
</dbReference>
<dbReference type="Gene3D" id="2.60.40.10">
    <property type="entry name" value="Immunoglobulins"/>
    <property type="match status" value="2"/>
</dbReference>
<dbReference type="Pfam" id="PF00395">
    <property type="entry name" value="SLH"/>
    <property type="match status" value="3"/>
</dbReference>
<proteinExistence type="predicted"/>
<dbReference type="InterPro" id="IPR013783">
    <property type="entry name" value="Ig-like_fold"/>
</dbReference>
<organism evidence="4 5">
    <name type="scientific">Paenibacillus konkukensis</name>
    <dbReference type="NCBI Taxonomy" id="2020716"/>
    <lineage>
        <taxon>Bacteria</taxon>
        <taxon>Bacillati</taxon>
        <taxon>Bacillota</taxon>
        <taxon>Bacilli</taxon>
        <taxon>Bacillales</taxon>
        <taxon>Paenibacillaceae</taxon>
        <taxon>Paenibacillus</taxon>
    </lineage>
</organism>
<name>A0ABY4RP76_9BACL</name>
<accession>A0ABY4RP76</accession>
<reference evidence="4" key="2">
    <citation type="journal article" date="2021" name="J Anim Sci Technol">
        <title>Complete genome sequence of Paenibacillus konkukensis sp. nov. SK3146 as a potential probiotic strain.</title>
        <authorList>
            <person name="Jung H.I."/>
            <person name="Park S."/>
            <person name="Niu K.M."/>
            <person name="Lee S.W."/>
            <person name="Kothari D."/>
            <person name="Yi K.J."/>
            <person name="Kim S.K."/>
        </authorList>
    </citation>
    <scope>NUCLEOTIDE SEQUENCE</scope>
    <source>
        <strain evidence="4">SK3146</strain>
    </source>
</reference>
<protein>
    <submittedName>
        <fullName evidence="4">Endo-1,4-beta-xylanase A</fullName>
        <ecNumber evidence="4">3.2.1.8</ecNumber>
    </submittedName>
</protein>
<dbReference type="InterPro" id="IPR051465">
    <property type="entry name" value="Cell_Envelope_Struct_Comp"/>
</dbReference>
<feature type="chain" id="PRO_5045149949" evidence="2">
    <location>
        <begin position="27"/>
        <end position="733"/>
    </location>
</feature>
<dbReference type="PROSITE" id="PS51272">
    <property type="entry name" value="SLH"/>
    <property type="match status" value="3"/>
</dbReference>
<feature type="domain" description="SLH" evidence="3">
    <location>
        <begin position="611"/>
        <end position="674"/>
    </location>
</feature>
<feature type="region of interest" description="Disordered" evidence="1">
    <location>
        <begin position="326"/>
        <end position="346"/>
    </location>
</feature>
<feature type="signal peptide" evidence="2">
    <location>
        <begin position="1"/>
        <end position="26"/>
    </location>
</feature>
<evidence type="ECO:0000256" key="1">
    <source>
        <dbReference type="SAM" id="MobiDB-lite"/>
    </source>
</evidence>